<accession>A0A1I4WM63</accession>
<dbReference type="Gene3D" id="3.30.70.1070">
    <property type="entry name" value="Sporulation related repeat"/>
    <property type="match status" value="1"/>
</dbReference>
<proteinExistence type="predicted"/>
<keyword evidence="1" id="KW-0732">Signal</keyword>
<dbReference type="SUPFAM" id="SSF110997">
    <property type="entry name" value="Sporulation related repeat"/>
    <property type="match status" value="1"/>
</dbReference>
<organism evidence="3 4">
    <name type="scientific">Algoriella xinjiangensis</name>
    <dbReference type="NCBI Taxonomy" id="684065"/>
    <lineage>
        <taxon>Bacteria</taxon>
        <taxon>Pseudomonadati</taxon>
        <taxon>Bacteroidota</taxon>
        <taxon>Flavobacteriia</taxon>
        <taxon>Flavobacteriales</taxon>
        <taxon>Weeksellaceae</taxon>
        <taxon>Algoriella</taxon>
    </lineage>
</organism>
<dbReference type="RefSeq" id="WP_092908146.1">
    <property type="nucleotide sequence ID" value="NZ_FOUZ01000007.1"/>
</dbReference>
<feature type="chain" id="PRO_5011499083" evidence="1">
    <location>
        <begin position="19"/>
        <end position="163"/>
    </location>
</feature>
<name>A0A1I4WM63_9FLAO</name>
<dbReference type="PROSITE" id="PS51724">
    <property type="entry name" value="SPOR"/>
    <property type="match status" value="1"/>
</dbReference>
<feature type="domain" description="SPOR" evidence="2">
    <location>
        <begin position="79"/>
        <end position="158"/>
    </location>
</feature>
<evidence type="ECO:0000259" key="2">
    <source>
        <dbReference type="PROSITE" id="PS51724"/>
    </source>
</evidence>
<reference evidence="4" key="1">
    <citation type="submission" date="2016-10" db="EMBL/GenBank/DDBJ databases">
        <authorList>
            <person name="Varghese N."/>
            <person name="Submissions S."/>
        </authorList>
    </citation>
    <scope>NUCLEOTIDE SEQUENCE [LARGE SCALE GENOMIC DNA]</scope>
    <source>
        <strain evidence="4">XJ109</strain>
    </source>
</reference>
<dbReference type="EMBL" id="FOUZ01000007">
    <property type="protein sequence ID" value="SFN14871.1"/>
    <property type="molecule type" value="Genomic_DNA"/>
</dbReference>
<dbReference type="OrthoDB" id="2473397at2"/>
<sequence length="163" mass="18494">MKKFIVLFLFIFSASAFAQEKIDTVQIINNGTLNMEIDSRINNVIKAKEDAVCTYTAPTKKPVDKKPVVVKSNDPCAGMPQVSGFKIQIYYSKNRADADKVRAEFNKTYPDMSAQVVYYSPDYRVLVGDYFSKSSASRDIRRLKSNYNSAFSIPYKVLCRKAK</sequence>
<protein>
    <submittedName>
        <fullName evidence="3">Sporulation related domain-containing protein</fullName>
    </submittedName>
</protein>
<dbReference type="Pfam" id="PF05036">
    <property type="entry name" value="SPOR"/>
    <property type="match status" value="1"/>
</dbReference>
<dbReference type="AlphaFoldDB" id="A0A1I4WM63"/>
<dbReference type="InterPro" id="IPR036680">
    <property type="entry name" value="SPOR-like_sf"/>
</dbReference>
<keyword evidence="4" id="KW-1185">Reference proteome</keyword>
<evidence type="ECO:0000313" key="4">
    <source>
        <dbReference type="Proteomes" id="UP000199149"/>
    </source>
</evidence>
<feature type="signal peptide" evidence="1">
    <location>
        <begin position="1"/>
        <end position="18"/>
    </location>
</feature>
<evidence type="ECO:0000256" key="1">
    <source>
        <dbReference type="SAM" id="SignalP"/>
    </source>
</evidence>
<dbReference type="InterPro" id="IPR007730">
    <property type="entry name" value="SPOR-like_dom"/>
</dbReference>
<dbReference type="STRING" id="684065.SAMN05421738_10792"/>
<gene>
    <name evidence="3" type="ORF">SAMN05421738_10792</name>
</gene>
<dbReference type="GO" id="GO:0042834">
    <property type="term" value="F:peptidoglycan binding"/>
    <property type="evidence" value="ECO:0007669"/>
    <property type="project" value="InterPro"/>
</dbReference>
<dbReference type="Proteomes" id="UP000199149">
    <property type="component" value="Unassembled WGS sequence"/>
</dbReference>
<evidence type="ECO:0000313" key="3">
    <source>
        <dbReference type="EMBL" id="SFN14871.1"/>
    </source>
</evidence>